<reference evidence="1" key="2">
    <citation type="journal article" date="2015" name="Data Brief">
        <title>Shoot transcriptome of the giant reed, Arundo donax.</title>
        <authorList>
            <person name="Barrero R.A."/>
            <person name="Guerrero F.D."/>
            <person name="Moolhuijzen P."/>
            <person name="Goolsby J.A."/>
            <person name="Tidwell J."/>
            <person name="Bellgard S.E."/>
            <person name="Bellgard M.I."/>
        </authorList>
    </citation>
    <scope>NUCLEOTIDE SEQUENCE</scope>
    <source>
        <tissue evidence="1">Shoot tissue taken approximately 20 cm above the soil surface</tissue>
    </source>
</reference>
<protein>
    <submittedName>
        <fullName evidence="1">Uncharacterized protein</fullName>
    </submittedName>
</protein>
<dbReference type="EMBL" id="GBRH01159141">
    <property type="protein sequence ID" value="JAE38755.1"/>
    <property type="molecule type" value="Transcribed_RNA"/>
</dbReference>
<sequence>MFLISCVGSIVVLVTAC</sequence>
<evidence type="ECO:0000313" key="1">
    <source>
        <dbReference type="EMBL" id="JAE38755.1"/>
    </source>
</evidence>
<organism evidence="1">
    <name type="scientific">Arundo donax</name>
    <name type="common">Giant reed</name>
    <name type="synonym">Donax arundinaceus</name>
    <dbReference type="NCBI Taxonomy" id="35708"/>
    <lineage>
        <taxon>Eukaryota</taxon>
        <taxon>Viridiplantae</taxon>
        <taxon>Streptophyta</taxon>
        <taxon>Embryophyta</taxon>
        <taxon>Tracheophyta</taxon>
        <taxon>Spermatophyta</taxon>
        <taxon>Magnoliopsida</taxon>
        <taxon>Liliopsida</taxon>
        <taxon>Poales</taxon>
        <taxon>Poaceae</taxon>
        <taxon>PACMAD clade</taxon>
        <taxon>Arundinoideae</taxon>
        <taxon>Arundineae</taxon>
        <taxon>Arundo</taxon>
    </lineage>
</organism>
<accession>A0A0A9HNP3</accession>
<dbReference type="AlphaFoldDB" id="A0A0A9HNP3"/>
<name>A0A0A9HNP3_ARUDO</name>
<reference evidence="1" key="1">
    <citation type="submission" date="2014-09" db="EMBL/GenBank/DDBJ databases">
        <authorList>
            <person name="Magalhaes I.L.F."/>
            <person name="Oliveira U."/>
            <person name="Santos F.R."/>
            <person name="Vidigal T.H.D.A."/>
            <person name="Brescovit A.D."/>
            <person name="Santos A.J."/>
        </authorList>
    </citation>
    <scope>NUCLEOTIDE SEQUENCE</scope>
    <source>
        <tissue evidence="1">Shoot tissue taken approximately 20 cm above the soil surface</tissue>
    </source>
</reference>
<proteinExistence type="predicted"/>